<dbReference type="PROSITE" id="PS51123">
    <property type="entry name" value="OMPA_2"/>
    <property type="match status" value="1"/>
</dbReference>
<evidence type="ECO:0000313" key="13">
    <source>
        <dbReference type="EMBL" id="GGP22672.1"/>
    </source>
</evidence>
<evidence type="ECO:0000259" key="12">
    <source>
        <dbReference type="PROSITE" id="PS51123"/>
    </source>
</evidence>
<comment type="subcellular location">
    <subcellularLocation>
        <location evidence="1">Cell outer membrane</location>
        <topology evidence="1">Multi-pass membrane protein</topology>
    </subcellularLocation>
</comment>
<keyword evidence="2" id="KW-0813">Transport</keyword>
<dbReference type="CDD" id="cd07185">
    <property type="entry name" value="OmpA_C-like"/>
    <property type="match status" value="1"/>
</dbReference>
<evidence type="ECO:0000313" key="14">
    <source>
        <dbReference type="Proteomes" id="UP000637267"/>
    </source>
</evidence>
<evidence type="ECO:0000256" key="1">
    <source>
        <dbReference type="ARBA" id="ARBA00004571"/>
    </source>
</evidence>
<evidence type="ECO:0000256" key="4">
    <source>
        <dbReference type="ARBA" id="ARBA00022692"/>
    </source>
</evidence>
<evidence type="ECO:0000256" key="3">
    <source>
        <dbReference type="ARBA" id="ARBA00022452"/>
    </source>
</evidence>
<dbReference type="Pfam" id="PF13505">
    <property type="entry name" value="OMP_b-brl"/>
    <property type="match status" value="1"/>
</dbReference>
<keyword evidence="7" id="KW-0626">Porin</keyword>
<evidence type="ECO:0000256" key="11">
    <source>
        <dbReference type="SAM" id="SignalP"/>
    </source>
</evidence>
<keyword evidence="9" id="KW-0998">Cell outer membrane</keyword>
<proteinExistence type="predicted"/>
<evidence type="ECO:0000256" key="8">
    <source>
        <dbReference type="ARBA" id="ARBA00023136"/>
    </source>
</evidence>
<organism evidence="13 14">
    <name type="scientific">Silvimonas iriomotensis</name>
    <dbReference type="NCBI Taxonomy" id="449662"/>
    <lineage>
        <taxon>Bacteria</taxon>
        <taxon>Pseudomonadati</taxon>
        <taxon>Pseudomonadota</taxon>
        <taxon>Betaproteobacteria</taxon>
        <taxon>Neisseriales</taxon>
        <taxon>Chitinibacteraceae</taxon>
        <taxon>Silvimonas</taxon>
    </lineage>
</organism>
<dbReference type="InterPro" id="IPR006664">
    <property type="entry name" value="OMP_bac"/>
</dbReference>
<dbReference type="SUPFAM" id="SSF56925">
    <property type="entry name" value="OMPA-like"/>
    <property type="match status" value="1"/>
</dbReference>
<evidence type="ECO:0000256" key="5">
    <source>
        <dbReference type="ARBA" id="ARBA00022729"/>
    </source>
</evidence>
<sequence length="351" mass="37406">MKKVRFGLTLLASLISAQALCADDFSGFFFGLNSGINTSKTKGDFSTGSSSTYTGGAEFGYNAQWDSTWLLGLSGFFDGIAKSDHDGPINGEQSKYGANLGGADVKLGYQMNNWLPYLKLGFGRLSGSGQSNDFAANGLHGGAGLEYKLAPHWGLAGEWTAMAPSSNGTKFQSNSFTLNLNYYFGTPTPPPAPVVEAPAPAPAPAPEPMPAPPQVVTKHFTLKTDVLFPFDKATLKPEGKDALDQLYQQVKAMDPKEGKAIIVGYTDRLGSDKYNQDLGQRRAQAVADYLVAQGAPADKVEAQSKGKADPVTGDTCAKVKNRKKLIECLAPDRRVEVDVSGIHEETQPAAQ</sequence>
<keyword evidence="4" id="KW-0812">Transmembrane</keyword>
<feature type="chain" id="PRO_5045636636" evidence="11">
    <location>
        <begin position="22"/>
        <end position="351"/>
    </location>
</feature>
<dbReference type="InterPro" id="IPR036737">
    <property type="entry name" value="OmpA-like_sf"/>
</dbReference>
<dbReference type="PRINTS" id="PR01021">
    <property type="entry name" value="OMPADOMAIN"/>
</dbReference>
<dbReference type="InterPro" id="IPR011250">
    <property type="entry name" value="OMP/PagP_B-barrel"/>
</dbReference>
<dbReference type="InterPro" id="IPR050330">
    <property type="entry name" value="Bact_OuterMem_StrucFunc"/>
</dbReference>
<keyword evidence="6" id="KW-0406">Ion transport</keyword>
<dbReference type="PANTHER" id="PTHR30329">
    <property type="entry name" value="STATOR ELEMENT OF FLAGELLAR MOTOR COMPLEX"/>
    <property type="match status" value="1"/>
</dbReference>
<keyword evidence="5 11" id="KW-0732">Signal</keyword>
<evidence type="ECO:0000256" key="7">
    <source>
        <dbReference type="ARBA" id="ARBA00023114"/>
    </source>
</evidence>
<dbReference type="Proteomes" id="UP000637267">
    <property type="component" value="Unassembled WGS sequence"/>
</dbReference>
<gene>
    <name evidence="13" type="primary">ompA</name>
    <name evidence="13" type="ORF">GCM10010970_26720</name>
</gene>
<keyword evidence="14" id="KW-1185">Reference proteome</keyword>
<evidence type="ECO:0000256" key="9">
    <source>
        <dbReference type="ARBA" id="ARBA00023237"/>
    </source>
</evidence>
<keyword evidence="3" id="KW-1134">Transmembrane beta strand</keyword>
<dbReference type="Pfam" id="PF00691">
    <property type="entry name" value="OmpA"/>
    <property type="match status" value="1"/>
</dbReference>
<feature type="signal peptide" evidence="11">
    <location>
        <begin position="1"/>
        <end position="21"/>
    </location>
</feature>
<accession>A0ABQ2PBS9</accession>
<keyword evidence="8 10" id="KW-0472">Membrane</keyword>
<comment type="caution">
    <text evidence="13">The sequence shown here is derived from an EMBL/GenBank/DDBJ whole genome shotgun (WGS) entry which is preliminary data.</text>
</comment>
<feature type="domain" description="OmpA-like" evidence="12">
    <location>
        <begin position="215"/>
        <end position="343"/>
    </location>
</feature>
<dbReference type="EMBL" id="BMLX01000003">
    <property type="protein sequence ID" value="GGP22672.1"/>
    <property type="molecule type" value="Genomic_DNA"/>
</dbReference>
<evidence type="ECO:0000256" key="2">
    <source>
        <dbReference type="ARBA" id="ARBA00022448"/>
    </source>
</evidence>
<evidence type="ECO:0000256" key="10">
    <source>
        <dbReference type="PROSITE-ProRule" id="PRU00473"/>
    </source>
</evidence>
<dbReference type="PANTHER" id="PTHR30329:SF21">
    <property type="entry name" value="LIPOPROTEIN YIAD-RELATED"/>
    <property type="match status" value="1"/>
</dbReference>
<reference evidence="14" key="1">
    <citation type="journal article" date="2019" name="Int. J. Syst. Evol. Microbiol.">
        <title>The Global Catalogue of Microorganisms (GCM) 10K type strain sequencing project: providing services to taxonomists for standard genome sequencing and annotation.</title>
        <authorList>
            <consortium name="The Broad Institute Genomics Platform"/>
            <consortium name="The Broad Institute Genome Sequencing Center for Infectious Disease"/>
            <person name="Wu L."/>
            <person name="Ma J."/>
        </authorList>
    </citation>
    <scope>NUCLEOTIDE SEQUENCE [LARGE SCALE GENOMIC DNA]</scope>
    <source>
        <strain evidence="14">CGMCC 1.8859</strain>
    </source>
</reference>
<dbReference type="SUPFAM" id="SSF103088">
    <property type="entry name" value="OmpA-like"/>
    <property type="match status" value="1"/>
</dbReference>
<protein>
    <submittedName>
        <fullName evidence="13">Porin OmpA</fullName>
    </submittedName>
</protein>
<dbReference type="Gene3D" id="2.40.160.20">
    <property type="match status" value="1"/>
</dbReference>
<dbReference type="InterPro" id="IPR027385">
    <property type="entry name" value="Beta-barrel_OMP"/>
</dbReference>
<dbReference type="Gene3D" id="3.30.1330.60">
    <property type="entry name" value="OmpA-like domain"/>
    <property type="match status" value="1"/>
</dbReference>
<dbReference type="InterPro" id="IPR006665">
    <property type="entry name" value="OmpA-like"/>
</dbReference>
<name>A0ABQ2PBS9_9NEIS</name>
<evidence type="ECO:0000256" key="6">
    <source>
        <dbReference type="ARBA" id="ARBA00023065"/>
    </source>
</evidence>
<dbReference type="RefSeq" id="WP_188704852.1">
    <property type="nucleotide sequence ID" value="NZ_BMLX01000003.1"/>
</dbReference>